<comment type="caution">
    <text evidence="2">The sequence shown here is derived from an EMBL/GenBank/DDBJ whole genome shotgun (WGS) entry which is preliminary data.</text>
</comment>
<feature type="transmembrane region" description="Helical" evidence="1">
    <location>
        <begin position="7"/>
        <end position="26"/>
    </location>
</feature>
<dbReference type="Proteomes" id="UP001328107">
    <property type="component" value="Unassembled WGS sequence"/>
</dbReference>
<sequence length="118" mass="14472">MIDIRISAVIMSVYILLLLATPLRWFRNGWRDFTRNPTAELINRVEEELSPVCVNKLLTLLYLTMIVHTFYATVLRPIALRLQEREIMERERIWRDEQLRTIARMQREEREREERMRR</sequence>
<feature type="non-terminal residue" evidence="2">
    <location>
        <position position="118"/>
    </location>
</feature>
<evidence type="ECO:0000256" key="1">
    <source>
        <dbReference type="SAM" id="Phobius"/>
    </source>
</evidence>
<evidence type="ECO:0000313" key="3">
    <source>
        <dbReference type="Proteomes" id="UP001328107"/>
    </source>
</evidence>
<evidence type="ECO:0000313" key="2">
    <source>
        <dbReference type="EMBL" id="GMR34066.1"/>
    </source>
</evidence>
<protein>
    <submittedName>
        <fullName evidence="2">Uncharacterized protein</fullName>
    </submittedName>
</protein>
<organism evidence="2 3">
    <name type="scientific">Pristionchus mayeri</name>
    <dbReference type="NCBI Taxonomy" id="1317129"/>
    <lineage>
        <taxon>Eukaryota</taxon>
        <taxon>Metazoa</taxon>
        <taxon>Ecdysozoa</taxon>
        <taxon>Nematoda</taxon>
        <taxon>Chromadorea</taxon>
        <taxon>Rhabditida</taxon>
        <taxon>Rhabditina</taxon>
        <taxon>Diplogasteromorpha</taxon>
        <taxon>Diplogasteroidea</taxon>
        <taxon>Neodiplogasteridae</taxon>
        <taxon>Pristionchus</taxon>
    </lineage>
</organism>
<proteinExistence type="predicted"/>
<keyword evidence="1" id="KW-0812">Transmembrane</keyword>
<reference evidence="3" key="1">
    <citation type="submission" date="2022-10" db="EMBL/GenBank/DDBJ databases">
        <title>Genome assembly of Pristionchus species.</title>
        <authorList>
            <person name="Yoshida K."/>
            <person name="Sommer R.J."/>
        </authorList>
    </citation>
    <scope>NUCLEOTIDE SEQUENCE [LARGE SCALE GENOMIC DNA]</scope>
    <source>
        <strain evidence="3">RS5460</strain>
    </source>
</reference>
<keyword evidence="1" id="KW-0472">Membrane</keyword>
<keyword evidence="3" id="KW-1185">Reference proteome</keyword>
<dbReference type="AlphaFoldDB" id="A0AAN4Z4V0"/>
<gene>
    <name evidence="2" type="ORF">PMAYCL1PPCAC_04261</name>
</gene>
<keyword evidence="1" id="KW-1133">Transmembrane helix</keyword>
<name>A0AAN4Z4V0_9BILA</name>
<accession>A0AAN4Z4V0</accession>
<dbReference type="EMBL" id="BTRK01000001">
    <property type="protein sequence ID" value="GMR34066.1"/>
    <property type="molecule type" value="Genomic_DNA"/>
</dbReference>
<feature type="transmembrane region" description="Helical" evidence="1">
    <location>
        <begin position="60"/>
        <end position="80"/>
    </location>
</feature>